<dbReference type="Gene3D" id="3.20.20.70">
    <property type="entry name" value="Aldolase class I"/>
    <property type="match status" value="1"/>
</dbReference>
<reference evidence="2 3" key="1">
    <citation type="submission" date="2024-03" db="EMBL/GenBank/DDBJ databases">
        <title>Actinomycetospora sp. OC33-EN08, a novel actinomycete isolated from wild orchid (Aerides multiflora).</title>
        <authorList>
            <person name="Suriyachadkun C."/>
        </authorList>
    </citation>
    <scope>NUCLEOTIDE SEQUENCE [LARGE SCALE GENOMIC DNA]</scope>
    <source>
        <strain evidence="2 3">OC33-EN08</strain>
    </source>
</reference>
<feature type="domain" description="NADH:flavin oxidoreductase/NADH oxidase N-terminal" evidence="1">
    <location>
        <begin position="6"/>
        <end position="341"/>
    </location>
</feature>
<dbReference type="InterPro" id="IPR013785">
    <property type="entry name" value="Aldolase_TIM"/>
</dbReference>
<dbReference type="Pfam" id="PF00724">
    <property type="entry name" value="Oxidored_FMN"/>
    <property type="match status" value="1"/>
</dbReference>
<dbReference type="InterPro" id="IPR001155">
    <property type="entry name" value="OxRdtase_FMN_N"/>
</dbReference>
<accession>A0ABU8MT40</accession>
<sequence length="368" mass="40196">MSQDLKLFSPVKLGPYDLPHRIVMAPLTRMRAGDGWVPTDLNVEYYAQRASAAFVLAEASQVAPEGMGYHSTPGIHSPEQIEGWRRVTEAVHARGGRIFLQLWHSGRISHPLLQPDGGQPIGPSAVPADGLAFTLDGPRPCAEPRALETDEIPEIVDQFGKGARNAMDAGFDGVELHGANGYIIDQFLQDGANHRTDDYGGSIENRSRFLFDVVRAVTEIWGRDRVGVRLSPCGTYNGIFDSDPQSLFRHVASQLSRYGIGYLHIIEPRIAGVETVDRAPEGLGVDELRPYFPGTMITAGAYNRESAESVLRAGNADLVAFGRLFLANPDLPARFAAGSPLNPYDRDTFYGGDARGYTDYPLLAVEPF</sequence>
<dbReference type="RefSeq" id="WP_337697050.1">
    <property type="nucleotide sequence ID" value="NZ_JBBEGN010000013.1"/>
</dbReference>
<keyword evidence="3" id="KW-1185">Reference proteome</keyword>
<dbReference type="PANTHER" id="PTHR22893">
    <property type="entry name" value="NADH OXIDOREDUCTASE-RELATED"/>
    <property type="match status" value="1"/>
</dbReference>
<dbReference type="EMBL" id="JBBEGN010000013">
    <property type="protein sequence ID" value="MEJ2870481.1"/>
    <property type="molecule type" value="Genomic_DNA"/>
</dbReference>
<dbReference type="CDD" id="cd02933">
    <property type="entry name" value="OYE_like_FMN"/>
    <property type="match status" value="1"/>
</dbReference>
<organism evidence="2 3">
    <name type="scientific">Actinomycetospora aurantiaca</name>
    <dbReference type="NCBI Taxonomy" id="3129233"/>
    <lineage>
        <taxon>Bacteria</taxon>
        <taxon>Bacillati</taxon>
        <taxon>Actinomycetota</taxon>
        <taxon>Actinomycetes</taxon>
        <taxon>Pseudonocardiales</taxon>
        <taxon>Pseudonocardiaceae</taxon>
        <taxon>Actinomycetospora</taxon>
    </lineage>
</organism>
<dbReference type="InterPro" id="IPR045247">
    <property type="entry name" value="Oye-like"/>
</dbReference>
<name>A0ABU8MT40_9PSEU</name>
<evidence type="ECO:0000313" key="2">
    <source>
        <dbReference type="EMBL" id="MEJ2870481.1"/>
    </source>
</evidence>
<comment type="caution">
    <text evidence="2">The sequence shown here is derived from an EMBL/GenBank/DDBJ whole genome shotgun (WGS) entry which is preliminary data.</text>
</comment>
<protein>
    <submittedName>
        <fullName evidence="2">Alkene reductase</fullName>
    </submittedName>
</protein>
<dbReference type="Proteomes" id="UP001385809">
    <property type="component" value="Unassembled WGS sequence"/>
</dbReference>
<dbReference type="PANTHER" id="PTHR22893:SF98">
    <property type="entry name" value="OXIDOREDUCTASE"/>
    <property type="match status" value="1"/>
</dbReference>
<dbReference type="SUPFAM" id="SSF51395">
    <property type="entry name" value="FMN-linked oxidoreductases"/>
    <property type="match status" value="1"/>
</dbReference>
<evidence type="ECO:0000313" key="3">
    <source>
        <dbReference type="Proteomes" id="UP001385809"/>
    </source>
</evidence>
<evidence type="ECO:0000259" key="1">
    <source>
        <dbReference type="Pfam" id="PF00724"/>
    </source>
</evidence>
<gene>
    <name evidence="2" type="ORF">WCD74_22120</name>
</gene>
<proteinExistence type="predicted"/>